<dbReference type="Proteomes" id="UP000215914">
    <property type="component" value="Unassembled WGS sequence"/>
</dbReference>
<gene>
    <name evidence="2" type="ORF">HanXRQr2_Chr12g0544421</name>
</gene>
<name>A0A9K3MW66_HELAN</name>
<dbReference type="Gramene" id="mRNA:HanXRQr2_Chr12g0544421">
    <property type="protein sequence ID" value="mRNA:HanXRQr2_Chr12g0544421"/>
    <property type="gene ID" value="HanXRQr2_Chr12g0544421"/>
</dbReference>
<evidence type="ECO:0000313" key="2">
    <source>
        <dbReference type="EMBL" id="KAF5778174.1"/>
    </source>
</evidence>
<sequence>MKEYVPNILKIFLDSDVEKILYGLSYIGATNASLLGVRWTNLQLKNQV</sequence>
<feature type="transmembrane region" description="Helical" evidence="1">
    <location>
        <begin position="20"/>
        <end position="37"/>
    </location>
</feature>
<keyword evidence="3" id="KW-1185">Reference proteome</keyword>
<dbReference type="AlphaFoldDB" id="A0A9K3MW66"/>
<reference evidence="2" key="1">
    <citation type="journal article" date="2017" name="Nature">
        <title>The sunflower genome provides insights into oil metabolism, flowering and Asterid evolution.</title>
        <authorList>
            <person name="Badouin H."/>
            <person name="Gouzy J."/>
            <person name="Grassa C.J."/>
            <person name="Murat F."/>
            <person name="Staton S.E."/>
            <person name="Cottret L."/>
            <person name="Lelandais-Briere C."/>
            <person name="Owens G.L."/>
            <person name="Carrere S."/>
            <person name="Mayjonade B."/>
            <person name="Legrand L."/>
            <person name="Gill N."/>
            <person name="Kane N.C."/>
            <person name="Bowers J.E."/>
            <person name="Hubner S."/>
            <person name="Bellec A."/>
            <person name="Berard A."/>
            <person name="Berges H."/>
            <person name="Blanchet N."/>
            <person name="Boniface M.C."/>
            <person name="Brunel D."/>
            <person name="Catrice O."/>
            <person name="Chaidir N."/>
            <person name="Claudel C."/>
            <person name="Donnadieu C."/>
            <person name="Faraut T."/>
            <person name="Fievet G."/>
            <person name="Helmstetter N."/>
            <person name="King M."/>
            <person name="Knapp S.J."/>
            <person name="Lai Z."/>
            <person name="Le Paslier M.C."/>
            <person name="Lippi Y."/>
            <person name="Lorenzon L."/>
            <person name="Mandel J.R."/>
            <person name="Marage G."/>
            <person name="Marchand G."/>
            <person name="Marquand E."/>
            <person name="Bret-Mestries E."/>
            <person name="Morien E."/>
            <person name="Nambeesan S."/>
            <person name="Nguyen T."/>
            <person name="Pegot-Espagnet P."/>
            <person name="Pouilly N."/>
            <person name="Raftis F."/>
            <person name="Sallet E."/>
            <person name="Schiex T."/>
            <person name="Thomas J."/>
            <person name="Vandecasteele C."/>
            <person name="Vares D."/>
            <person name="Vear F."/>
            <person name="Vautrin S."/>
            <person name="Crespi M."/>
            <person name="Mangin B."/>
            <person name="Burke J.M."/>
            <person name="Salse J."/>
            <person name="Munos S."/>
            <person name="Vincourt P."/>
            <person name="Rieseberg L.H."/>
            <person name="Langlade N.B."/>
        </authorList>
    </citation>
    <scope>NUCLEOTIDE SEQUENCE</scope>
    <source>
        <tissue evidence="2">Leaves</tissue>
    </source>
</reference>
<accession>A0A9K3MW66</accession>
<proteinExistence type="predicted"/>
<protein>
    <submittedName>
        <fullName evidence="2">Uncharacterized protein</fullName>
    </submittedName>
</protein>
<evidence type="ECO:0000256" key="1">
    <source>
        <dbReference type="SAM" id="Phobius"/>
    </source>
</evidence>
<dbReference type="EMBL" id="MNCJ02000327">
    <property type="protein sequence ID" value="KAF5778174.1"/>
    <property type="molecule type" value="Genomic_DNA"/>
</dbReference>
<evidence type="ECO:0000313" key="3">
    <source>
        <dbReference type="Proteomes" id="UP000215914"/>
    </source>
</evidence>
<organism evidence="2 3">
    <name type="scientific">Helianthus annuus</name>
    <name type="common">Common sunflower</name>
    <dbReference type="NCBI Taxonomy" id="4232"/>
    <lineage>
        <taxon>Eukaryota</taxon>
        <taxon>Viridiplantae</taxon>
        <taxon>Streptophyta</taxon>
        <taxon>Embryophyta</taxon>
        <taxon>Tracheophyta</taxon>
        <taxon>Spermatophyta</taxon>
        <taxon>Magnoliopsida</taxon>
        <taxon>eudicotyledons</taxon>
        <taxon>Gunneridae</taxon>
        <taxon>Pentapetalae</taxon>
        <taxon>asterids</taxon>
        <taxon>campanulids</taxon>
        <taxon>Asterales</taxon>
        <taxon>Asteraceae</taxon>
        <taxon>Asteroideae</taxon>
        <taxon>Heliantheae alliance</taxon>
        <taxon>Heliantheae</taxon>
        <taxon>Helianthus</taxon>
    </lineage>
</organism>
<keyword evidence="1" id="KW-1133">Transmembrane helix</keyword>
<keyword evidence="1" id="KW-0472">Membrane</keyword>
<comment type="caution">
    <text evidence="2">The sequence shown here is derived from an EMBL/GenBank/DDBJ whole genome shotgun (WGS) entry which is preliminary data.</text>
</comment>
<reference evidence="2" key="2">
    <citation type="submission" date="2020-06" db="EMBL/GenBank/DDBJ databases">
        <title>Helianthus annuus Genome sequencing and assembly Release 2.</title>
        <authorList>
            <person name="Gouzy J."/>
            <person name="Langlade N."/>
            <person name="Munos S."/>
        </authorList>
    </citation>
    <scope>NUCLEOTIDE SEQUENCE</scope>
    <source>
        <tissue evidence="2">Leaves</tissue>
    </source>
</reference>
<keyword evidence="1" id="KW-0812">Transmembrane</keyword>